<dbReference type="STRING" id="667128.HMPREF0621_1118"/>
<dbReference type="GO" id="GO:0009003">
    <property type="term" value="F:signal peptidase activity"/>
    <property type="evidence" value="ECO:0007669"/>
    <property type="project" value="UniProtKB-EC"/>
</dbReference>
<evidence type="ECO:0000313" key="9">
    <source>
        <dbReference type="EMBL" id="EEX50495.1"/>
    </source>
</evidence>
<dbReference type="RefSeq" id="WP_005764702.1">
    <property type="nucleotide sequence ID" value="NZ_GG704813.1"/>
</dbReference>
<dbReference type="InterPro" id="IPR036286">
    <property type="entry name" value="LexA/Signal_pep-like_sf"/>
</dbReference>
<accession>C9PQ44</accession>
<evidence type="ECO:0000313" key="10">
    <source>
        <dbReference type="Proteomes" id="UP000005519"/>
    </source>
</evidence>
<evidence type="ECO:0000256" key="5">
    <source>
        <dbReference type="ARBA" id="ARBA00022801"/>
    </source>
</evidence>
<dbReference type="Proteomes" id="UP000005519">
    <property type="component" value="Unassembled WGS sequence"/>
</dbReference>
<comment type="catalytic activity">
    <reaction evidence="1 7">
        <text>Cleavage of hydrophobic, N-terminal signal or leader sequences from secreted and periplasmic proteins.</text>
        <dbReference type="EC" id="3.4.21.89"/>
    </reaction>
</comment>
<dbReference type="InterPro" id="IPR019533">
    <property type="entry name" value="Peptidase_S26"/>
</dbReference>
<evidence type="ECO:0000256" key="2">
    <source>
        <dbReference type="ARBA" id="ARBA00009370"/>
    </source>
</evidence>
<dbReference type="MEROPS" id="S26.001"/>
<dbReference type="CDD" id="cd06530">
    <property type="entry name" value="S26_SPase_I"/>
    <property type="match status" value="1"/>
</dbReference>
<dbReference type="NCBIfam" id="TIGR02227">
    <property type="entry name" value="sigpep_I_bact"/>
    <property type="match status" value="1"/>
</dbReference>
<keyword evidence="7" id="KW-0812">Transmembrane</keyword>
<evidence type="ECO:0000256" key="1">
    <source>
        <dbReference type="ARBA" id="ARBA00000677"/>
    </source>
</evidence>
<dbReference type="InterPro" id="IPR000223">
    <property type="entry name" value="Pept_S26A_signal_pept_1"/>
</dbReference>
<dbReference type="InterPro" id="IPR019758">
    <property type="entry name" value="Pept_S26A_signal_pept_1_CS"/>
</dbReference>
<dbReference type="OrthoDB" id="9815782at2"/>
<dbReference type="PANTHER" id="PTHR43390:SF1">
    <property type="entry name" value="CHLOROPLAST PROCESSING PEPTIDASE"/>
    <property type="match status" value="1"/>
</dbReference>
<dbReference type="GO" id="GO:0016020">
    <property type="term" value="C:membrane"/>
    <property type="evidence" value="ECO:0007669"/>
    <property type="project" value="UniProtKB-SubCell"/>
</dbReference>
<comment type="caution">
    <text evidence="9">The sequence shown here is derived from an EMBL/GenBank/DDBJ whole genome shotgun (WGS) entry which is preliminary data.</text>
</comment>
<evidence type="ECO:0000256" key="3">
    <source>
        <dbReference type="ARBA" id="ARBA00013208"/>
    </source>
</evidence>
<dbReference type="InterPro" id="IPR019757">
    <property type="entry name" value="Pept_S26A_signal_pept_1_Lys-AS"/>
</dbReference>
<dbReference type="GO" id="GO:0006465">
    <property type="term" value="P:signal peptide processing"/>
    <property type="evidence" value="ECO:0007669"/>
    <property type="project" value="InterPro"/>
</dbReference>
<dbReference type="HOGENOM" id="CLU_028723_1_1_6"/>
<dbReference type="PROSITE" id="PS00760">
    <property type="entry name" value="SPASE_I_2"/>
    <property type="match status" value="1"/>
</dbReference>
<dbReference type="NCBIfam" id="NF008114">
    <property type="entry name" value="PRK10861.1"/>
    <property type="match status" value="1"/>
</dbReference>
<dbReference type="PRINTS" id="PR00727">
    <property type="entry name" value="LEADERPTASE"/>
</dbReference>
<evidence type="ECO:0000256" key="6">
    <source>
        <dbReference type="PIRSR" id="PIRSR600223-1"/>
    </source>
</evidence>
<organism evidence="9 10">
    <name type="scientific">Pasteurella dagmatis ATCC 43325</name>
    <dbReference type="NCBI Taxonomy" id="667128"/>
    <lineage>
        <taxon>Bacteria</taxon>
        <taxon>Pseudomonadati</taxon>
        <taxon>Pseudomonadota</taxon>
        <taxon>Gammaproteobacteria</taxon>
        <taxon>Pasteurellales</taxon>
        <taxon>Pasteurellaceae</taxon>
        <taxon>Pasteurella</taxon>
    </lineage>
</organism>
<feature type="active site" evidence="6">
    <location>
        <position position="170"/>
    </location>
</feature>
<keyword evidence="10" id="KW-1185">Reference proteome</keyword>
<protein>
    <recommendedName>
        <fullName evidence="4 7">Signal peptidase I</fullName>
        <ecNumber evidence="3 7">3.4.21.89</ecNumber>
    </recommendedName>
</protein>
<keyword evidence="7" id="KW-0645">Protease</keyword>
<dbReference type="EMBL" id="ACZR01000011">
    <property type="protein sequence ID" value="EEX50495.1"/>
    <property type="molecule type" value="Genomic_DNA"/>
</dbReference>
<keyword evidence="5 7" id="KW-0378">Hydrolase</keyword>
<name>C9PQ44_9PAST</name>
<evidence type="ECO:0000256" key="7">
    <source>
        <dbReference type="RuleBase" id="RU362042"/>
    </source>
</evidence>
<dbReference type="GO" id="GO:0004252">
    <property type="term" value="F:serine-type endopeptidase activity"/>
    <property type="evidence" value="ECO:0007669"/>
    <property type="project" value="InterPro"/>
</dbReference>
<feature type="transmembrane region" description="Helical" evidence="7">
    <location>
        <begin position="87"/>
        <end position="106"/>
    </location>
</feature>
<dbReference type="Pfam" id="PF10502">
    <property type="entry name" value="Peptidase_S26"/>
    <property type="match status" value="1"/>
</dbReference>
<dbReference type="SUPFAM" id="SSF51306">
    <property type="entry name" value="LexA/Signal peptidase"/>
    <property type="match status" value="1"/>
</dbReference>
<gene>
    <name evidence="9" type="primary">lepB</name>
    <name evidence="9" type="ORF">HMPREF0621_1118</name>
</gene>
<keyword evidence="7" id="KW-1133">Transmembrane helix</keyword>
<dbReference type="AlphaFoldDB" id="C9PQ44"/>
<dbReference type="EC" id="3.4.21.89" evidence="3 7"/>
<comment type="subcellular location">
    <subcellularLocation>
        <location evidence="7">Membrane</location>
        <topology evidence="7">Multi-pass membrane protein</topology>
    </subcellularLocation>
</comment>
<evidence type="ECO:0000259" key="8">
    <source>
        <dbReference type="Pfam" id="PF10502"/>
    </source>
</evidence>
<feature type="domain" description="Peptidase S26" evidence="8">
    <location>
        <begin position="86"/>
        <end position="316"/>
    </location>
</feature>
<evidence type="ECO:0000256" key="4">
    <source>
        <dbReference type="ARBA" id="ARBA00019232"/>
    </source>
</evidence>
<feature type="transmembrane region" description="Helical" evidence="7">
    <location>
        <begin position="25"/>
        <end position="46"/>
    </location>
</feature>
<dbReference type="Gene3D" id="2.10.109.10">
    <property type="entry name" value="Umud Fragment, subunit A"/>
    <property type="match status" value="1"/>
</dbReference>
<comment type="similarity">
    <text evidence="2 7">Belongs to the peptidase S26 family.</text>
</comment>
<proteinExistence type="inferred from homology"/>
<sequence length="340" mass="39362">MSNVFLVILLVVCFGLWKVLDYFALPNTFSILLIILTAVSGALWCYHRFSILPKRARQITRTEQRSGKTLTAEEKAQIEPISEGSEFLSSLFPVLAFVLILRSFLFEPFQIPSPSMEPTLRIGDFLIVKKYAYGIKDPVFQNTIIETGKPERGDIVVFKAPTQPNVDYIKRVVGAPGDKIYYNEYTRRLSIIYGKDGKECTENCVQKDFSYTDPTENHEFRFLVGRDHKGEYLYGPSPLESTETGDISHKIHWYPEPISEGFRYKAYRSQNNYVTEWVVPEGEYFVMGDNRNNSEDSRFWGFVPEKNIVGKATYIWLSLDKQQDQWPTGIRFDRLFTEIK</sequence>
<dbReference type="PROSITE" id="PS00761">
    <property type="entry name" value="SPASE_I_3"/>
    <property type="match status" value="1"/>
</dbReference>
<reference evidence="9 10" key="1">
    <citation type="submission" date="2009-10" db="EMBL/GenBank/DDBJ databases">
        <authorList>
            <person name="Muzny D."/>
            <person name="Qin X."/>
            <person name="Deng J."/>
            <person name="Jiang H."/>
            <person name="Liu Y."/>
            <person name="Qu J."/>
            <person name="Song X.-Z."/>
            <person name="Zhang L."/>
            <person name="Thornton R."/>
            <person name="Coyle M."/>
            <person name="Francisco L."/>
            <person name="Jackson L."/>
            <person name="Javaid M."/>
            <person name="Korchina V."/>
            <person name="Kovar C."/>
            <person name="Mata R."/>
            <person name="Mathew T."/>
            <person name="Ngo R."/>
            <person name="Nguyen L."/>
            <person name="Nguyen N."/>
            <person name="Okwuonu G."/>
            <person name="Ongeri F."/>
            <person name="Pham C."/>
            <person name="Simmons D."/>
            <person name="Wilczek-Boney K."/>
            <person name="Hale W."/>
            <person name="Jakkamsetti A."/>
            <person name="Pham P."/>
            <person name="Ruth R."/>
            <person name="San Lucas F."/>
            <person name="Warren J."/>
            <person name="Zhang J."/>
            <person name="Zhao Z."/>
            <person name="Zhou C."/>
            <person name="Zhu D."/>
            <person name="Lee S."/>
            <person name="Bess C."/>
            <person name="Blankenburg K."/>
            <person name="Forbes L."/>
            <person name="Fu Q."/>
            <person name="Gubbala S."/>
            <person name="Hirani K."/>
            <person name="Jayaseelan J.C."/>
            <person name="Lara F."/>
            <person name="Munidasa M."/>
            <person name="Palculict T."/>
            <person name="Patil S."/>
            <person name="Pu L.-L."/>
            <person name="Saada N."/>
            <person name="Tang L."/>
            <person name="Weissenberger G."/>
            <person name="Zhu Y."/>
            <person name="Hemphill L."/>
            <person name="Shang Y."/>
            <person name="Youmans B."/>
            <person name="Ayvaz T."/>
            <person name="Ross M."/>
            <person name="Santibanez J."/>
            <person name="Aqrawi P."/>
            <person name="Gross S."/>
            <person name="Joshi V."/>
            <person name="Fowler G."/>
            <person name="Nazareth L."/>
            <person name="Reid J."/>
            <person name="Worley K."/>
            <person name="Petrosino J."/>
            <person name="Highlander S."/>
            <person name="Gibbs R."/>
        </authorList>
    </citation>
    <scope>NUCLEOTIDE SEQUENCE [LARGE SCALE GENOMIC DNA]</scope>
    <source>
        <strain evidence="9 10">ATCC 43325</strain>
    </source>
</reference>
<dbReference type="PANTHER" id="PTHR43390">
    <property type="entry name" value="SIGNAL PEPTIDASE I"/>
    <property type="match status" value="1"/>
</dbReference>
<feature type="active site" evidence="6">
    <location>
        <position position="115"/>
    </location>
</feature>
<keyword evidence="7" id="KW-0472">Membrane</keyword>